<dbReference type="Proteomes" id="UP001208570">
    <property type="component" value="Unassembled WGS sequence"/>
</dbReference>
<proteinExistence type="inferred from homology"/>
<dbReference type="GO" id="GO:0005759">
    <property type="term" value="C:mitochondrial matrix"/>
    <property type="evidence" value="ECO:0007669"/>
    <property type="project" value="UniProtKB-SubCell"/>
</dbReference>
<evidence type="ECO:0000256" key="7">
    <source>
        <dbReference type="ARBA" id="ARBA00023128"/>
    </source>
</evidence>
<dbReference type="GO" id="GO:0052906">
    <property type="term" value="F:tRNA (guanine(37)-N1)-methyltransferase activity"/>
    <property type="evidence" value="ECO:0007669"/>
    <property type="project" value="UniProtKB-UniRule"/>
</dbReference>
<dbReference type="AlphaFoldDB" id="A0AAD9MV22"/>
<evidence type="ECO:0000256" key="1">
    <source>
        <dbReference type="ARBA" id="ARBA00009775"/>
    </source>
</evidence>
<dbReference type="GO" id="GO:0002939">
    <property type="term" value="P:tRNA N1-guanine methylation"/>
    <property type="evidence" value="ECO:0007669"/>
    <property type="project" value="TreeGrafter"/>
</dbReference>
<feature type="binding site" evidence="11">
    <location>
        <position position="305"/>
    </location>
    <ligand>
        <name>S-adenosyl-L-methionine</name>
        <dbReference type="ChEBI" id="CHEBI:59789"/>
    </ligand>
</feature>
<dbReference type="CDD" id="cd02440">
    <property type="entry name" value="AdoMet_MTases"/>
    <property type="match status" value="1"/>
</dbReference>
<comment type="function">
    <text evidence="11">Specifically methylates the N1 position of guanosine-37 in various cytoplasmic and mitochondrial tRNAs. Methylation is not dependent on the nature of the nucleoside 5' of the target nucleoside. This is the first step in the biosynthesis of wybutosine (yW), a modified base adjacent to the anticodon of tRNAs and required for accurate decoding.</text>
</comment>
<feature type="binding site" evidence="11">
    <location>
        <position position="405"/>
    </location>
    <ligand>
        <name>S-adenosyl-L-methionine</name>
        <dbReference type="ChEBI" id="CHEBI:59789"/>
    </ligand>
</feature>
<evidence type="ECO:0000313" key="14">
    <source>
        <dbReference type="Proteomes" id="UP001208570"/>
    </source>
</evidence>
<dbReference type="InterPro" id="IPR056744">
    <property type="entry name" value="TRM5/TYW2-like_N"/>
</dbReference>
<keyword evidence="4 11" id="KW-0808">Transferase</keyword>
<feature type="binding site" evidence="11">
    <location>
        <begin position="371"/>
        <end position="372"/>
    </location>
    <ligand>
        <name>S-adenosyl-L-methionine</name>
        <dbReference type="ChEBI" id="CHEBI:59789"/>
    </ligand>
</feature>
<gene>
    <name evidence="13" type="ORF">LSH36_721g03011</name>
</gene>
<keyword evidence="7 11" id="KW-0496">Mitochondrion</keyword>
<dbReference type="HAMAP" id="MF_03152">
    <property type="entry name" value="TRM5"/>
    <property type="match status" value="1"/>
</dbReference>
<dbReference type="GO" id="GO:0070901">
    <property type="term" value="P:mitochondrial tRNA methylation"/>
    <property type="evidence" value="ECO:0007669"/>
    <property type="project" value="TreeGrafter"/>
</dbReference>
<evidence type="ECO:0000256" key="10">
    <source>
        <dbReference type="ARBA" id="ARBA00047783"/>
    </source>
</evidence>
<name>A0AAD9MV22_9ANNE</name>
<dbReference type="PANTHER" id="PTHR23245:SF36">
    <property type="entry name" value="TRNA (GUANINE(37)-N1)-METHYLTRANSFERASE"/>
    <property type="match status" value="1"/>
</dbReference>
<comment type="catalytic activity">
    <reaction evidence="10 11">
        <text>guanosine(37) in tRNA + S-adenosyl-L-methionine = N(1)-methylguanosine(37) in tRNA + S-adenosyl-L-homocysteine + H(+)</text>
        <dbReference type="Rhea" id="RHEA:36899"/>
        <dbReference type="Rhea" id="RHEA-COMP:10145"/>
        <dbReference type="Rhea" id="RHEA-COMP:10147"/>
        <dbReference type="ChEBI" id="CHEBI:15378"/>
        <dbReference type="ChEBI" id="CHEBI:57856"/>
        <dbReference type="ChEBI" id="CHEBI:59789"/>
        <dbReference type="ChEBI" id="CHEBI:73542"/>
        <dbReference type="ChEBI" id="CHEBI:74269"/>
        <dbReference type="EC" id="2.1.1.228"/>
    </reaction>
</comment>
<evidence type="ECO:0000256" key="2">
    <source>
        <dbReference type="ARBA" id="ARBA00022490"/>
    </source>
</evidence>
<comment type="function">
    <text evidence="9">Involved in mitochondrial tRNA methylation. Specifically methylates the N1 position of guanosine-37 in various tRNAs. Methylation is not dependent on the nature of the nucleoside 5' of the target nucleoside. This is the first step in the biosynthesis of wybutosine (yW), a modified base adjacent to the anticodon of tRNAs and required for accurate decoding.</text>
</comment>
<dbReference type="Pfam" id="PF25133">
    <property type="entry name" value="TYW2_N_2"/>
    <property type="match status" value="1"/>
</dbReference>
<evidence type="ECO:0000256" key="4">
    <source>
        <dbReference type="ARBA" id="ARBA00022679"/>
    </source>
</evidence>
<comment type="similarity">
    <text evidence="1">Belongs to the class I-like SAM-binding methyltransferase superfamily. TRM5/TYW2 family.</text>
</comment>
<keyword evidence="2 11" id="KW-0963">Cytoplasm</keyword>
<dbReference type="FunFam" id="3.30.300.110:FF:000001">
    <property type="entry name" value="tRNA (guanine(37)-N1)-methyltransferase"/>
    <property type="match status" value="1"/>
</dbReference>
<keyword evidence="14" id="KW-1185">Reference proteome</keyword>
<keyword evidence="5 11" id="KW-0949">S-adenosyl-L-methionine</keyword>
<reference evidence="13" key="1">
    <citation type="journal article" date="2023" name="Mol. Biol. Evol.">
        <title>Third-Generation Sequencing Reveals the Adaptive Role of the Epigenome in Three Deep-Sea Polychaetes.</title>
        <authorList>
            <person name="Perez M."/>
            <person name="Aroh O."/>
            <person name="Sun Y."/>
            <person name="Lan Y."/>
            <person name="Juniper S.K."/>
            <person name="Young C.R."/>
            <person name="Angers B."/>
            <person name="Qian P.Y."/>
        </authorList>
    </citation>
    <scope>NUCLEOTIDE SEQUENCE</scope>
    <source>
        <strain evidence="13">P08H-3</strain>
    </source>
</reference>
<evidence type="ECO:0000256" key="9">
    <source>
        <dbReference type="ARBA" id="ARBA00045951"/>
    </source>
</evidence>
<dbReference type="InterPro" id="IPR029063">
    <property type="entry name" value="SAM-dependent_MTases_sf"/>
</dbReference>
<evidence type="ECO:0000256" key="6">
    <source>
        <dbReference type="ARBA" id="ARBA00022694"/>
    </source>
</evidence>
<evidence type="ECO:0000256" key="11">
    <source>
        <dbReference type="HAMAP-Rule" id="MF_03152"/>
    </source>
</evidence>
<protein>
    <recommendedName>
        <fullName evidence="11">tRNA (guanine(37)-N1)-methyltransferase</fullName>
        <ecNumber evidence="11">2.1.1.228</ecNumber>
    </recommendedName>
    <alternativeName>
        <fullName evidence="11">M1G-methyltransferase</fullName>
    </alternativeName>
    <alternativeName>
        <fullName evidence="11">tRNA [GM37] methyltransferase</fullName>
    </alternativeName>
    <alternativeName>
        <fullName evidence="11">tRNA methyltransferase 5 homolog</fullName>
    </alternativeName>
</protein>
<dbReference type="EMBL" id="JAODUP010000721">
    <property type="protein sequence ID" value="KAK2144911.1"/>
    <property type="molecule type" value="Genomic_DNA"/>
</dbReference>
<comment type="caution">
    <text evidence="13">The sequence shown here is derived from an EMBL/GenBank/DDBJ whole genome shotgun (WGS) entry which is preliminary data.</text>
</comment>
<dbReference type="SUPFAM" id="SSF53335">
    <property type="entry name" value="S-adenosyl-L-methionine-dependent methyltransferases"/>
    <property type="match status" value="1"/>
</dbReference>
<dbReference type="Gene3D" id="3.40.50.150">
    <property type="entry name" value="Vaccinia Virus protein VP39"/>
    <property type="match status" value="1"/>
</dbReference>
<dbReference type="InterPro" id="IPR056743">
    <property type="entry name" value="TRM5-TYW2-like_MTfase"/>
</dbReference>
<evidence type="ECO:0000256" key="3">
    <source>
        <dbReference type="ARBA" id="ARBA00022603"/>
    </source>
</evidence>
<keyword evidence="6 11" id="KW-0819">tRNA processing</keyword>
<dbReference type="Gene3D" id="3.30.300.110">
    <property type="entry name" value="Met-10+ protein-like domains"/>
    <property type="match status" value="1"/>
</dbReference>
<evidence type="ECO:0000313" key="13">
    <source>
        <dbReference type="EMBL" id="KAK2144911.1"/>
    </source>
</evidence>
<comment type="similarity">
    <text evidence="11">Belongs to the TRM5 / TYW2 family.</text>
</comment>
<dbReference type="InterPro" id="IPR025792">
    <property type="entry name" value="tRNA_Gua_MeTrfase_euk"/>
</dbReference>
<organism evidence="13 14">
    <name type="scientific">Paralvinella palmiformis</name>
    <dbReference type="NCBI Taxonomy" id="53620"/>
    <lineage>
        <taxon>Eukaryota</taxon>
        <taxon>Metazoa</taxon>
        <taxon>Spiralia</taxon>
        <taxon>Lophotrochozoa</taxon>
        <taxon>Annelida</taxon>
        <taxon>Polychaeta</taxon>
        <taxon>Sedentaria</taxon>
        <taxon>Canalipalpata</taxon>
        <taxon>Terebellida</taxon>
        <taxon>Terebelliformia</taxon>
        <taxon>Alvinellidae</taxon>
        <taxon>Paralvinella</taxon>
    </lineage>
</organism>
<dbReference type="GO" id="GO:0005634">
    <property type="term" value="C:nucleus"/>
    <property type="evidence" value="ECO:0007669"/>
    <property type="project" value="UniProtKB-SubCell"/>
</dbReference>
<evidence type="ECO:0000259" key="12">
    <source>
        <dbReference type="PROSITE" id="PS51684"/>
    </source>
</evidence>
<dbReference type="PROSITE" id="PS51684">
    <property type="entry name" value="SAM_MT_TRM5_TYW2"/>
    <property type="match status" value="1"/>
</dbReference>
<evidence type="ECO:0000256" key="8">
    <source>
        <dbReference type="ARBA" id="ARBA00023242"/>
    </source>
</evidence>
<dbReference type="EC" id="2.1.1.228" evidence="11"/>
<evidence type="ECO:0000256" key="5">
    <source>
        <dbReference type="ARBA" id="ARBA00022691"/>
    </source>
</evidence>
<comment type="subcellular location">
    <subcellularLocation>
        <location evidence="11">Mitochondrion matrix</location>
    </subcellularLocation>
    <subcellularLocation>
        <location evidence="11">Nucleus</location>
    </subcellularLocation>
    <subcellularLocation>
        <location evidence="11">Cytoplasm</location>
    </subcellularLocation>
    <text evidence="11">Predominantly in the mitochondria and in the nucleus.</text>
</comment>
<accession>A0AAD9MV22</accession>
<sequence>MQVQNLGSEVGYELSRKWGYELSQTGYELSCSGQSRVLQVDCKHNDGQEARNAIFISLVKKLLFPLFSVINSNRIRSMYANQTLKPPEDVRGMKILDVNAFRKLVLIPGLRVPNQQTGIAVGKLKNMLLKMPGIKAIAEVSEDDPEHHTHKLFLFDPEKIKSIELFLKEREDVLNSCSINKESVQLYELELEYKNWTHHDVLRAVLPKQYDGVAGFSSVGHILHLNIRNEIMDYKHVIGKVLLDKIPTARTVVNKLDVIDSTFRNFEMEVLAGDGDFVTLTKENGLSYKLDFSKVYWNPRLGTEHQRVVSLLQPQDIVLDVFAGIGPFAVPAAKKKCTVYANDLNPHSYHWLEENLTLNKVKGDYRIYNMDGREFIRTVVKDKLVYHWSQEVQCDRMMRYHIIMNLPAMAVQFLDAFRGLFANYNSEQREKWSSYSEPEIYCYAFTKAEDGEKDVVEQAEKYLGAPLGNEHVVRFVRQVAPNKDMFCIMFRPSRELLFDSTSSQQLAGMTL</sequence>
<comment type="subunit">
    <text evidence="11">Monomer.</text>
</comment>
<dbReference type="InterPro" id="IPR030382">
    <property type="entry name" value="MeTrfase_TRM5/TYW2"/>
</dbReference>
<dbReference type="Pfam" id="PF02475">
    <property type="entry name" value="TRM5-TYW2_MTfase"/>
    <property type="match status" value="1"/>
</dbReference>
<keyword evidence="3 11" id="KW-0489">Methyltransferase</keyword>
<dbReference type="PANTHER" id="PTHR23245">
    <property type="entry name" value="TRNA METHYLTRANSFERASE"/>
    <property type="match status" value="1"/>
</dbReference>
<feature type="binding site" evidence="11">
    <location>
        <begin position="343"/>
        <end position="344"/>
    </location>
    <ligand>
        <name>S-adenosyl-L-methionine</name>
        <dbReference type="ChEBI" id="CHEBI:59789"/>
    </ligand>
</feature>
<feature type="domain" description="SAM-dependent methyltransferase TRM5/TYW2-type" evidence="12">
    <location>
        <begin position="216"/>
        <end position="494"/>
    </location>
</feature>
<keyword evidence="8 11" id="KW-0539">Nucleus</keyword>